<dbReference type="OrthoDB" id="1933281at2759"/>
<protein>
    <recommendedName>
        <fullName evidence="2">Sfi1 spindle body domain-containing protein</fullName>
    </recommendedName>
</protein>
<evidence type="ECO:0000313" key="4">
    <source>
        <dbReference type="Proteomes" id="UP000279236"/>
    </source>
</evidence>
<feature type="compositionally biased region" description="Basic and acidic residues" evidence="1">
    <location>
        <begin position="149"/>
        <end position="162"/>
    </location>
</feature>
<comment type="caution">
    <text evidence="3">The sequence shown here is derived from an EMBL/GenBank/DDBJ whole genome shotgun (WGS) entry which is preliminary data.</text>
</comment>
<name>A0A427XQV9_9TREE</name>
<evidence type="ECO:0000313" key="3">
    <source>
        <dbReference type="EMBL" id="RSH81205.1"/>
    </source>
</evidence>
<gene>
    <name evidence="3" type="ORF">EHS24_008642</name>
</gene>
<feature type="region of interest" description="Disordered" evidence="1">
    <location>
        <begin position="101"/>
        <end position="183"/>
    </location>
</feature>
<dbReference type="AlphaFoldDB" id="A0A427XQV9"/>
<evidence type="ECO:0000259" key="2">
    <source>
        <dbReference type="Pfam" id="PF08457"/>
    </source>
</evidence>
<dbReference type="PANTHER" id="PTHR22028">
    <property type="entry name" value="SFI1 SPINDLE BODY DOMAIN-CONTAINING PROTEIN-RELATED"/>
    <property type="match status" value="1"/>
</dbReference>
<dbReference type="STRING" id="105984.A0A427XQV9"/>
<dbReference type="InterPro" id="IPR013665">
    <property type="entry name" value="Sfi1_dom"/>
</dbReference>
<feature type="compositionally biased region" description="Basic residues" evidence="1">
    <location>
        <begin position="103"/>
        <end position="113"/>
    </location>
</feature>
<feature type="domain" description="Sfi1 spindle body" evidence="2">
    <location>
        <begin position="255"/>
        <end position="762"/>
    </location>
</feature>
<dbReference type="EMBL" id="RSCE01000007">
    <property type="protein sequence ID" value="RSH81205.1"/>
    <property type="molecule type" value="Genomic_DNA"/>
</dbReference>
<dbReference type="PANTHER" id="PTHR22028:SF9">
    <property type="entry name" value="SFI1 SPINDLE BODY DOMAIN-CONTAINING PROTEIN"/>
    <property type="match status" value="1"/>
</dbReference>
<feature type="region of interest" description="Disordered" evidence="1">
    <location>
        <begin position="927"/>
        <end position="970"/>
    </location>
</feature>
<keyword evidence="4" id="KW-1185">Reference proteome</keyword>
<accession>A0A427XQV9</accession>
<sequence length="970" mass="111189">MLARYGHEAPSQRSASPSLSASLSLSESIDLDIVGDILARARDATSFAQVHDAYSHVLEENGIRPSSDKAYYQFLLKLGMIRARTWGERWDVWQETNAPRVAKPAHKSKKNVTVRRPNPMRERVPFLASASSDLDEGFASESDAGSEATPRESPRKTIEDSLRSLVGYTPDNSGMSSELYPPPMRTSTPVHAQDFDWYGITSRSRAMTPTPPPYSESEANSTIISSPIKARVLDGMVTPKARQVLVSIDDELDAAIVREMERRADTFHRLGLLGRCWGAWSQSAAWIQRTTSQIDSVRDTILLRQSLAKWRTIHEFRLTQPGTADAHYAHKKQQEVIDRWLARLRDRRLEKLEQQYGVDRETDAKRRVWRTWRTKHVQIQTRRWEDDLKKREAVAVQHLNRNSLRRTFDTADRHYAHTTVRAAFVSWRKQANHARLLGNNLEAWERHKAAQTLVQTFDLWFKQASLRPLEDTTVKRQEHQLMLSVWSQWQVSTTVAADNFRERQLLKSAMSRIKVSIRKTTTREHLADHVVAVRDLALVRKTFNTWACEDRGRLLGRVLATRRLRGAFNQWHSKRARLDDLEAKATEFLATSDTKHLHSALSSWRDVLGQKRNAALKADLIFEARTKQGLFGKWQGATTKLTDDMVTADKAHAFFAVRMSFKVWRIALAHKRQAALVEKKRKADLRTVLHAWRDATIHSLVDRQQVERFRQAQDTKLLSRVLGHWTERVVELKARELDVAEQRDTALVGEAFARWKRASKRKADLVALMQSFIDVKREERAERMLSETFSAWHDLKRERELHAVAEEVALRSEDTLMFNVFDKWTAKSSLLRAVQFDKRRQQRAVFPKWRHALERTRYLRRIAEEHDLRLLADGFAVWKSAYRAKTARRPALRARRRLTGERRLSQEVSSSDISAATPRRSFSATSVRAAALAQTPSPLAAPVPRRAPTSGAASGKSGASPLPGVRVSVQ</sequence>
<dbReference type="RefSeq" id="XP_028475924.1">
    <property type="nucleotide sequence ID" value="XM_028623950.1"/>
</dbReference>
<proteinExistence type="predicted"/>
<dbReference type="GO" id="GO:0019902">
    <property type="term" value="F:phosphatase binding"/>
    <property type="evidence" value="ECO:0007669"/>
    <property type="project" value="TreeGrafter"/>
</dbReference>
<dbReference type="Pfam" id="PF08457">
    <property type="entry name" value="Sfi1"/>
    <property type="match status" value="1"/>
</dbReference>
<evidence type="ECO:0000256" key="1">
    <source>
        <dbReference type="SAM" id="MobiDB-lite"/>
    </source>
</evidence>
<dbReference type="Proteomes" id="UP000279236">
    <property type="component" value="Unassembled WGS sequence"/>
</dbReference>
<feature type="compositionally biased region" description="Low complexity" evidence="1">
    <location>
        <begin position="947"/>
        <end position="964"/>
    </location>
</feature>
<reference evidence="3 4" key="1">
    <citation type="submission" date="2018-11" db="EMBL/GenBank/DDBJ databases">
        <title>Genome sequence of Apiotrichum porosum DSM 27194.</title>
        <authorList>
            <person name="Aliyu H."/>
            <person name="Gorte O."/>
            <person name="Ochsenreither K."/>
        </authorList>
    </citation>
    <scope>NUCLEOTIDE SEQUENCE [LARGE SCALE GENOMIC DNA]</scope>
    <source>
        <strain evidence="3 4">DSM 27194</strain>
    </source>
</reference>
<dbReference type="GeneID" id="39593185"/>
<organism evidence="3 4">
    <name type="scientific">Apiotrichum porosum</name>
    <dbReference type="NCBI Taxonomy" id="105984"/>
    <lineage>
        <taxon>Eukaryota</taxon>
        <taxon>Fungi</taxon>
        <taxon>Dikarya</taxon>
        <taxon>Basidiomycota</taxon>
        <taxon>Agaricomycotina</taxon>
        <taxon>Tremellomycetes</taxon>
        <taxon>Trichosporonales</taxon>
        <taxon>Trichosporonaceae</taxon>
        <taxon>Apiotrichum</taxon>
    </lineage>
</organism>
<dbReference type="InterPro" id="IPR052270">
    <property type="entry name" value="CACF_protein"/>
</dbReference>